<organism evidence="2 3">
    <name type="scientific">Streptomyces glaucosporus</name>
    <dbReference type="NCBI Taxonomy" id="284044"/>
    <lineage>
        <taxon>Bacteria</taxon>
        <taxon>Bacillati</taxon>
        <taxon>Actinomycetota</taxon>
        <taxon>Actinomycetes</taxon>
        <taxon>Kitasatosporales</taxon>
        <taxon>Streptomycetaceae</taxon>
        <taxon>Streptomyces</taxon>
    </lineage>
</organism>
<proteinExistence type="predicted"/>
<protein>
    <submittedName>
        <fullName evidence="2">Uncharacterized protein</fullName>
    </submittedName>
</protein>
<keyword evidence="3" id="KW-1185">Reference proteome</keyword>
<feature type="compositionally biased region" description="Polar residues" evidence="1">
    <location>
        <begin position="1"/>
        <end position="16"/>
    </location>
</feature>
<sequence>MGSGTSDDGNRSSTTFVGAGLGFRSGRRTARTSATEGSSHGPWPRPAGAGCGCSSAGWIRSRWAHRPPRGAPWDLWDAELTGRIVTTRGTVVFSAPVDRRDPTLLRAGTEGGERLPCTARPPTAARWYCAR</sequence>
<evidence type="ECO:0000256" key="1">
    <source>
        <dbReference type="SAM" id="MobiDB-lite"/>
    </source>
</evidence>
<evidence type="ECO:0000313" key="2">
    <source>
        <dbReference type="EMBL" id="GAA2391983.1"/>
    </source>
</evidence>
<feature type="region of interest" description="Disordered" evidence="1">
    <location>
        <begin position="1"/>
        <end position="51"/>
    </location>
</feature>
<name>A0ABN3I0J0_9ACTN</name>
<dbReference type="Proteomes" id="UP001500058">
    <property type="component" value="Unassembled WGS sequence"/>
</dbReference>
<evidence type="ECO:0000313" key="3">
    <source>
        <dbReference type="Proteomes" id="UP001500058"/>
    </source>
</evidence>
<accession>A0ABN3I0J0</accession>
<comment type="caution">
    <text evidence="2">The sequence shown here is derived from an EMBL/GenBank/DDBJ whole genome shotgun (WGS) entry which is preliminary data.</text>
</comment>
<gene>
    <name evidence="2" type="ORF">GCM10010420_15450</name>
</gene>
<dbReference type="EMBL" id="BAAATJ010000004">
    <property type="protein sequence ID" value="GAA2391983.1"/>
    <property type="molecule type" value="Genomic_DNA"/>
</dbReference>
<reference evidence="2 3" key="1">
    <citation type="journal article" date="2019" name="Int. J. Syst. Evol. Microbiol.">
        <title>The Global Catalogue of Microorganisms (GCM) 10K type strain sequencing project: providing services to taxonomists for standard genome sequencing and annotation.</title>
        <authorList>
            <consortium name="The Broad Institute Genomics Platform"/>
            <consortium name="The Broad Institute Genome Sequencing Center for Infectious Disease"/>
            <person name="Wu L."/>
            <person name="Ma J."/>
        </authorList>
    </citation>
    <scope>NUCLEOTIDE SEQUENCE [LARGE SCALE GENOMIC DNA]</scope>
    <source>
        <strain evidence="2 3">JCM 6921</strain>
    </source>
</reference>